<evidence type="ECO:0000313" key="2">
    <source>
        <dbReference type="EMBL" id="GBP65707.1"/>
    </source>
</evidence>
<comment type="caution">
    <text evidence="2">The sequence shown here is derived from an EMBL/GenBank/DDBJ whole genome shotgun (WGS) entry which is preliminary data.</text>
</comment>
<reference evidence="2 3" key="1">
    <citation type="journal article" date="2019" name="Commun. Biol.">
        <title>The bagworm genome reveals a unique fibroin gene that provides high tensile strength.</title>
        <authorList>
            <person name="Kono N."/>
            <person name="Nakamura H."/>
            <person name="Ohtoshi R."/>
            <person name="Tomita M."/>
            <person name="Numata K."/>
            <person name="Arakawa K."/>
        </authorList>
    </citation>
    <scope>NUCLEOTIDE SEQUENCE [LARGE SCALE GENOMIC DNA]</scope>
</reference>
<feature type="region of interest" description="Disordered" evidence="1">
    <location>
        <begin position="1"/>
        <end position="22"/>
    </location>
</feature>
<keyword evidence="3" id="KW-1185">Reference proteome</keyword>
<feature type="region of interest" description="Disordered" evidence="1">
    <location>
        <begin position="83"/>
        <end position="112"/>
    </location>
</feature>
<dbReference type="EMBL" id="BGZK01000937">
    <property type="protein sequence ID" value="GBP65707.1"/>
    <property type="molecule type" value="Genomic_DNA"/>
</dbReference>
<dbReference type="AlphaFoldDB" id="A0A4C1XU40"/>
<sequence>MERVNGERRRAADDGARQPARGRDGTINIIIQIFEPARAGAKLNLVELTQCEITFAPAFDLGRTKGTLFNPLIAVFAVRRPGGGTRDGCGPTPGGRVNSLHKHAQKLTDYDA</sequence>
<dbReference type="Proteomes" id="UP000299102">
    <property type="component" value="Unassembled WGS sequence"/>
</dbReference>
<name>A0A4C1XU40_EUMVA</name>
<gene>
    <name evidence="2" type="ORF">EVAR_48408_1</name>
</gene>
<evidence type="ECO:0000256" key="1">
    <source>
        <dbReference type="SAM" id="MobiDB-lite"/>
    </source>
</evidence>
<organism evidence="2 3">
    <name type="scientific">Eumeta variegata</name>
    <name type="common">Bagworm moth</name>
    <name type="synonym">Eumeta japonica</name>
    <dbReference type="NCBI Taxonomy" id="151549"/>
    <lineage>
        <taxon>Eukaryota</taxon>
        <taxon>Metazoa</taxon>
        <taxon>Ecdysozoa</taxon>
        <taxon>Arthropoda</taxon>
        <taxon>Hexapoda</taxon>
        <taxon>Insecta</taxon>
        <taxon>Pterygota</taxon>
        <taxon>Neoptera</taxon>
        <taxon>Endopterygota</taxon>
        <taxon>Lepidoptera</taxon>
        <taxon>Glossata</taxon>
        <taxon>Ditrysia</taxon>
        <taxon>Tineoidea</taxon>
        <taxon>Psychidae</taxon>
        <taxon>Oiketicinae</taxon>
        <taxon>Eumeta</taxon>
    </lineage>
</organism>
<proteinExistence type="predicted"/>
<accession>A0A4C1XU40</accession>
<evidence type="ECO:0000313" key="3">
    <source>
        <dbReference type="Proteomes" id="UP000299102"/>
    </source>
</evidence>
<feature type="compositionally biased region" description="Gly residues" evidence="1">
    <location>
        <begin position="83"/>
        <end position="93"/>
    </location>
</feature>
<protein>
    <submittedName>
        <fullName evidence="2">Uncharacterized protein</fullName>
    </submittedName>
</protein>